<dbReference type="Pfam" id="PF13456">
    <property type="entry name" value="RVT_3"/>
    <property type="match status" value="1"/>
</dbReference>
<evidence type="ECO:0000313" key="3">
    <source>
        <dbReference type="Proteomes" id="UP000823674"/>
    </source>
</evidence>
<evidence type="ECO:0000259" key="1">
    <source>
        <dbReference type="Pfam" id="PF13456"/>
    </source>
</evidence>
<keyword evidence="3" id="KW-1185">Reference proteome</keyword>
<reference evidence="2 3" key="1">
    <citation type="submission" date="2021-03" db="EMBL/GenBank/DDBJ databases">
        <authorList>
            <person name="King G.J."/>
            <person name="Bancroft I."/>
            <person name="Baten A."/>
            <person name="Bloomfield J."/>
            <person name="Borpatragohain P."/>
            <person name="He Z."/>
            <person name="Irish N."/>
            <person name="Irwin J."/>
            <person name="Liu K."/>
            <person name="Mauleon R.P."/>
            <person name="Moore J."/>
            <person name="Morris R."/>
            <person name="Ostergaard L."/>
            <person name="Wang B."/>
            <person name="Wells R."/>
        </authorList>
    </citation>
    <scope>NUCLEOTIDE SEQUENCE [LARGE SCALE GENOMIC DNA]</scope>
    <source>
        <strain evidence="2">R-o-18</strain>
        <tissue evidence="2">Leaf</tissue>
    </source>
</reference>
<dbReference type="EMBL" id="JADBGQ010000007">
    <property type="protein sequence ID" value="KAG5389199.1"/>
    <property type="molecule type" value="Genomic_DNA"/>
</dbReference>
<protein>
    <recommendedName>
        <fullName evidence="1">RNase H type-1 domain-containing protein</fullName>
    </recommendedName>
</protein>
<proteinExistence type="predicted"/>
<dbReference type="InterPro" id="IPR002156">
    <property type="entry name" value="RNaseH_domain"/>
</dbReference>
<feature type="domain" description="RNase H type-1" evidence="1">
    <location>
        <begin position="101"/>
        <end position="180"/>
    </location>
</feature>
<gene>
    <name evidence="2" type="primary">A08p016720.1_BraROA</name>
    <name evidence="2" type="ORF">IGI04_030740</name>
</gene>
<name>A0ABQ7LRM7_BRACM</name>
<organism evidence="2 3">
    <name type="scientific">Brassica rapa subsp. trilocularis</name>
    <dbReference type="NCBI Taxonomy" id="1813537"/>
    <lineage>
        <taxon>Eukaryota</taxon>
        <taxon>Viridiplantae</taxon>
        <taxon>Streptophyta</taxon>
        <taxon>Embryophyta</taxon>
        <taxon>Tracheophyta</taxon>
        <taxon>Spermatophyta</taxon>
        <taxon>Magnoliopsida</taxon>
        <taxon>eudicotyledons</taxon>
        <taxon>Gunneridae</taxon>
        <taxon>Pentapetalae</taxon>
        <taxon>rosids</taxon>
        <taxon>malvids</taxon>
        <taxon>Brassicales</taxon>
        <taxon>Brassicaceae</taxon>
        <taxon>Brassiceae</taxon>
        <taxon>Brassica</taxon>
    </lineage>
</organism>
<sequence length="211" mass="23580">METVAAVTSESEKLRLVLTPEQTVSQRSGVRRVDLMRSKASFLQTADAGDATISSTAELAITEKFASIKFVVSKKPDGLYPVVSGTGNVAKEGFLWCYVLAEARHLALIWAIESMASHRLNKVIFETEDADLVGAVKRPRAWPSYRAYAMEIKTALSNMHEWELEVVSRKSNMITFLIARSVTMDMRLQSYVARGEVAWLRGLFAEERLTC</sequence>
<evidence type="ECO:0000313" key="2">
    <source>
        <dbReference type="EMBL" id="KAG5389199.1"/>
    </source>
</evidence>
<accession>A0ABQ7LRM7</accession>
<comment type="caution">
    <text evidence="2">The sequence shown here is derived from an EMBL/GenBank/DDBJ whole genome shotgun (WGS) entry which is preliminary data.</text>
</comment>
<dbReference type="Proteomes" id="UP000823674">
    <property type="component" value="Chromosome A08"/>
</dbReference>